<evidence type="ECO:0000313" key="3">
    <source>
        <dbReference type="Proteomes" id="UP000677180"/>
    </source>
</evidence>
<dbReference type="AlphaFoldDB" id="A0AB37HZ64"/>
<dbReference type="InterPro" id="IPR053392">
    <property type="entry name" value="Transposase_IS30-like"/>
</dbReference>
<dbReference type="GO" id="GO:0005829">
    <property type="term" value="C:cytosol"/>
    <property type="evidence" value="ECO:0007669"/>
    <property type="project" value="TreeGrafter"/>
</dbReference>
<evidence type="ECO:0000313" key="2">
    <source>
        <dbReference type="EMBL" id="QUC12602.1"/>
    </source>
</evidence>
<dbReference type="GO" id="GO:0004803">
    <property type="term" value="F:transposase activity"/>
    <property type="evidence" value="ECO:0007669"/>
    <property type="project" value="TreeGrafter"/>
</dbReference>
<dbReference type="Gene3D" id="3.30.420.10">
    <property type="entry name" value="Ribonuclease H-like superfamily/Ribonuclease H"/>
    <property type="match status" value="1"/>
</dbReference>
<dbReference type="InterPro" id="IPR036397">
    <property type="entry name" value="RNaseH_sf"/>
</dbReference>
<dbReference type="InterPro" id="IPR012337">
    <property type="entry name" value="RNaseH-like_sf"/>
</dbReference>
<dbReference type="PANTHER" id="PTHR10948">
    <property type="entry name" value="TRANSPOSASE"/>
    <property type="match status" value="1"/>
</dbReference>
<dbReference type="PANTHER" id="PTHR10948:SF23">
    <property type="entry name" value="TRANSPOSASE INSI FOR INSERTION SEQUENCE ELEMENT IS30A-RELATED"/>
    <property type="match status" value="1"/>
</dbReference>
<dbReference type="Proteomes" id="UP000677180">
    <property type="component" value="Chromosome"/>
</dbReference>
<feature type="domain" description="Integrase catalytic" evidence="1">
    <location>
        <begin position="282"/>
        <end position="435"/>
    </location>
</feature>
<reference evidence="2" key="1">
    <citation type="submission" date="2021-03" db="EMBL/GenBank/DDBJ databases">
        <title>Human Oral Microbial Genomes.</title>
        <authorList>
            <person name="Johnston C.D."/>
            <person name="Chen T."/>
            <person name="Dewhirst F.E."/>
        </authorList>
    </citation>
    <scope>NUCLEOTIDE SEQUENCE</scope>
    <source>
        <strain evidence="2">F0714</strain>
    </source>
</reference>
<accession>A0AB37HZ64</accession>
<protein>
    <submittedName>
        <fullName evidence="2">IS30 family transposase</fullName>
    </submittedName>
</protein>
<dbReference type="NCBIfam" id="NF033563">
    <property type="entry name" value="transpos_IS30"/>
    <property type="match status" value="1"/>
</dbReference>
<dbReference type="PROSITE" id="PS50994">
    <property type="entry name" value="INTEGRASE"/>
    <property type="match status" value="1"/>
</dbReference>
<dbReference type="EMBL" id="CP072385">
    <property type="protein sequence ID" value="QUC12602.1"/>
    <property type="molecule type" value="Genomic_DNA"/>
</dbReference>
<dbReference type="InterPro" id="IPR051917">
    <property type="entry name" value="Transposase-Integrase"/>
</dbReference>
<sequence>MAEVRLFNVAGSEGVRNNSFWRCVVRLDERRRGLMLVLLGRGRSCHSIARELGGSPSTVRKVAVEAGMVLSRGRVGGVGGLNEHRYSPRRRRRRLRENPVLEVGEPAQWRDGQGRLTLAGRILIEVRVGDRVPPSRIAAELGVHRSTVSREVRRCPGRYRAQPAQRLADWSCRRPKDRKLVLGTPLWDEVVTRLNNKHSPQQIAHRLRQDFPEDPTMWVSHETIYQALYVQAAGGLGHELTVEKALRSGRTTRGPRSRLSGRGSRSWIGEATITNRPAEVEDRAVPGHWEGDLIIGKGGTSALVTLNERATRYTMIQRVTSRDSTTVTDALIQMAHRLPATLMTTLTWDQGIEMAQHARFTFASGCQAYFCDPHSPWQRPTNENSNGLIRDFFPKGTDFTHITDTQVQHAEDLLNTRPRRVLDWATPAEKMEQLLNVAHTT</sequence>
<dbReference type="InterPro" id="IPR001584">
    <property type="entry name" value="Integrase_cat-core"/>
</dbReference>
<dbReference type="SUPFAM" id="SSF53098">
    <property type="entry name" value="Ribonuclease H-like"/>
    <property type="match status" value="1"/>
</dbReference>
<dbReference type="Pfam" id="PF00665">
    <property type="entry name" value="rve"/>
    <property type="match status" value="1"/>
</dbReference>
<organism evidence="2 3">
    <name type="scientific">Arachnia propionica</name>
    <dbReference type="NCBI Taxonomy" id="1750"/>
    <lineage>
        <taxon>Bacteria</taxon>
        <taxon>Bacillati</taxon>
        <taxon>Actinomycetota</taxon>
        <taxon>Actinomycetes</taxon>
        <taxon>Propionibacteriales</taxon>
        <taxon>Propionibacteriaceae</taxon>
        <taxon>Arachnia</taxon>
    </lineage>
</organism>
<gene>
    <name evidence="2" type="ORF">J5A53_05225</name>
</gene>
<name>A0AB37HZ64_9ACTN</name>
<dbReference type="GO" id="GO:0015074">
    <property type="term" value="P:DNA integration"/>
    <property type="evidence" value="ECO:0007669"/>
    <property type="project" value="InterPro"/>
</dbReference>
<proteinExistence type="predicted"/>
<evidence type="ECO:0000259" key="1">
    <source>
        <dbReference type="PROSITE" id="PS50994"/>
    </source>
</evidence>
<dbReference type="GO" id="GO:0032196">
    <property type="term" value="P:transposition"/>
    <property type="evidence" value="ECO:0007669"/>
    <property type="project" value="TreeGrafter"/>
</dbReference>
<dbReference type="GO" id="GO:0003676">
    <property type="term" value="F:nucleic acid binding"/>
    <property type="evidence" value="ECO:0007669"/>
    <property type="project" value="InterPro"/>
</dbReference>